<dbReference type="RefSeq" id="WP_137335771.1">
    <property type="nucleotide sequence ID" value="NZ_CP040078.1"/>
</dbReference>
<dbReference type="InterPro" id="IPR037401">
    <property type="entry name" value="SnoaL-like"/>
</dbReference>
<gene>
    <name evidence="2" type="ORF">FAZ95_28285</name>
</gene>
<evidence type="ECO:0000313" key="3">
    <source>
        <dbReference type="Proteomes" id="UP000298656"/>
    </source>
</evidence>
<accession>A0A4V1EI96</accession>
<sequence length="143" mass="16048">MGKLDDSILQVLDDYKAAVFEKDVDSFVALYDKDVLVFDMWGAWSYNGIESWRDMAAGWFSSLGTERVIVDFSDAQAIVAQDLAVVHAFVTYKAVTAEGVELRSLDNRLTVTLRLKGEAWKIIHEHTSAPIDLDTAKAIFKRC</sequence>
<proteinExistence type="predicted"/>
<protein>
    <submittedName>
        <fullName evidence="2">DUF4440 domain-containing protein</fullName>
    </submittedName>
</protein>
<dbReference type="InterPro" id="IPR032710">
    <property type="entry name" value="NTF2-like_dom_sf"/>
</dbReference>
<dbReference type="Gene3D" id="3.10.450.50">
    <property type="match status" value="1"/>
</dbReference>
<name>A0A4V1EI96_9BURK</name>
<dbReference type="Proteomes" id="UP000298656">
    <property type="component" value="Chromosome 2"/>
</dbReference>
<dbReference type="SUPFAM" id="SSF54427">
    <property type="entry name" value="NTF2-like"/>
    <property type="match status" value="1"/>
</dbReference>
<evidence type="ECO:0000313" key="2">
    <source>
        <dbReference type="EMBL" id="QCP53000.1"/>
    </source>
</evidence>
<dbReference type="OrthoDB" id="9812295at2"/>
<dbReference type="AlphaFoldDB" id="A0A4V1EI96"/>
<organism evidence="2 3">
    <name type="scientific">Trinickia violacea</name>
    <dbReference type="NCBI Taxonomy" id="2571746"/>
    <lineage>
        <taxon>Bacteria</taxon>
        <taxon>Pseudomonadati</taxon>
        <taxon>Pseudomonadota</taxon>
        <taxon>Betaproteobacteria</taxon>
        <taxon>Burkholderiales</taxon>
        <taxon>Burkholderiaceae</taxon>
        <taxon>Trinickia</taxon>
    </lineage>
</organism>
<keyword evidence="3" id="KW-1185">Reference proteome</keyword>
<dbReference type="Pfam" id="PF13474">
    <property type="entry name" value="SnoaL_3"/>
    <property type="match status" value="1"/>
</dbReference>
<dbReference type="KEGG" id="tvl:FAZ95_28285"/>
<reference evidence="2 3" key="1">
    <citation type="submission" date="2019-05" db="EMBL/GenBank/DDBJ databases">
        <title>Burkholderia sp. DHOD12, isolated from subtropical forest soil.</title>
        <authorList>
            <person name="Gao Z.-H."/>
            <person name="Qiu L.-H."/>
        </authorList>
    </citation>
    <scope>NUCLEOTIDE SEQUENCE [LARGE SCALE GENOMIC DNA]</scope>
    <source>
        <strain evidence="2 3">DHOD12</strain>
    </source>
</reference>
<dbReference type="EMBL" id="CP040078">
    <property type="protein sequence ID" value="QCP53000.1"/>
    <property type="molecule type" value="Genomic_DNA"/>
</dbReference>
<evidence type="ECO:0000259" key="1">
    <source>
        <dbReference type="Pfam" id="PF13474"/>
    </source>
</evidence>
<feature type="domain" description="SnoaL-like" evidence="1">
    <location>
        <begin position="8"/>
        <end position="131"/>
    </location>
</feature>